<dbReference type="FunFam" id="2.115.10.20:FF:000002">
    <property type="entry name" value="Invertase 2"/>
    <property type="match status" value="1"/>
</dbReference>
<dbReference type="InterPro" id="IPR013320">
    <property type="entry name" value="ConA-like_dom_sf"/>
</dbReference>
<dbReference type="InterPro" id="IPR001362">
    <property type="entry name" value="Glyco_hydro_32"/>
</dbReference>
<dbReference type="InterPro" id="IPR013189">
    <property type="entry name" value="Glyco_hydro_32_C"/>
</dbReference>
<proteinExistence type="inferred from homology"/>
<evidence type="ECO:0000256" key="4">
    <source>
        <dbReference type="RuleBase" id="RU362110"/>
    </source>
</evidence>
<keyword evidence="2 4" id="KW-0378">Hydrolase</keyword>
<evidence type="ECO:0000256" key="3">
    <source>
        <dbReference type="ARBA" id="ARBA00023295"/>
    </source>
</evidence>
<evidence type="ECO:0000313" key="7">
    <source>
        <dbReference type="EMBL" id="SDD58041.1"/>
    </source>
</evidence>
<evidence type="ECO:0000256" key="2">
    <source>
        <dbReference type="ARBA" id="ARBA00022801"/>
    </source>
</evidence>
<keyword evidence="8" id="KW-1185">Reference proteome</keyword>
<dbReference type="Pfam" id="PF08244">
    <property type="entry name" value="Glyco_hydro_32C"/>
    <property type="match status" value="1"/>
</dbReference>
<dbReference type="EMBL" id="FNAO01000001">
    <property type="protein sequence ID" value="SDD58041.1"/>
    <property type="molecule type" value="Genomic_DNA"/>
</dbReference>
<reference evidence="7 8" key="1">
    <citation type="submission" date="2016-10" db="EMBL/GenBank/DDBJ databases">
        <authorList>
            <person name="de Groot N.N."/>
        </authorList>
    </citation>
    <scope>NUCLEOTIDE SEQUENCE [LARGE SCALE GENOMIC DNA]</scope>
    <source>
        <strain evidence="7 8">DSM 23421</strain>
    </source>
</reference>
<dbReference type="GO" id="GO:0005737">
    <property type="term" value="C:cytoplasm"/>
    <property type="evidence" value="ECO:0007669"/>
    <property type="project" value="TreeGrafter"/>
</dbReference>
<feature type="domain" description="Glycosyl hydrolase family 32 N-terminal" evidence="5">
    <location>
        <begin position="48"/>
        <end position="358"/>
    </location>
</feature>
<dbReference type="InterPro" id="IPR018053">
    <property type="entry name" value="Glyco_hydro_32_AS"/>
</dbReference>
<protein>
    <submittedName>
        <fullName evidence="7">Fructan beta-fructosidase</fullName>
    </submittedName>
</protein>
<organism evidence="7 8">
    <name type="scientific">Pricia antarctica</name>
    <dbReference type="NCBI Taxonomy" id="641691"/>
    <lineage>
        <taxon>Bacteria</taxon>
        <taxon>Pseudomonadati</taxon>
        <taxon>Bacteroidota</taxon>
        <taxon>Flavobacteriia</taxon>
        <taxon>Flavobacteriales</taxon>
        <taxon>Flavobacteriaceae</taxon>
        <taxon>Pricia</taxon>
    </lineage>
</organism>
<dbReference type="PANTHER" id="PTHR42800">
    <property type="entry name" value="EXOINULINASE INUD (AFU_ORTHOLOGUE AFUA_5G00480)"/>
    <property type="match status" value="1"/>
</dbReference>
<dbReference type="Gene3D" id="2.60.120.560">
    <property type="entry name" value="Exo-inulinase, domain 1"/>
    <property type="match status" value="1"/>
</dbReference>
<evidence type="ECO:0000256" key="1">
    <source>
        <dbReference type="ARBA" id="ARBA00009902"/>
    </source>
</evidence>
<dbReference type="SUPFAM" id="SSF75005">
    <property type="entry name" value="Arabinanase/levansucrase/invertase"/>
    <property type="match status" value="1"/>
</dbReference>
<accession>A0A1G6VWT9</accession>
<dbReference type="InterPro" id="IPR023296">
    <property type="entry name" value="Glyco_hydro_beta-prop_sf"/>
</dbReference>
<dbReference type="STRING" id="641691.SAMN05421636_10197"/>
<dbReference type="SUPFAM" id="SSF49899">
    <property type="entry name" value="Concanavalin A-like lectins/glucanases"/>
    <property type="match status" value="1"/>
</dbReference>
<dbReference type="PANTHER" id="PTHR42800:SF1">
    <property type="entry name" value="EXOINULINASE INUD (AFU_ORTHOLOGUE AFUA_5G00480)"/>
    <property type="match status" value="1"/>
</dbReference>
<dbReference type="Gene3D" id="2.115.10.20">
    <property type="entry name" value="Glycosyl hydrolase domain, family 43"/>
    <property type="match status" value="1"/>
</dbReference>
<dbReference type="Proteomes" id="UP000199109">
    <property type="component" value="Unassembled WGS sequence"/>
</dbReference>
<dbReference type="SMART" id="SM00640">
    <property type="entry name" value="Glyco_32"/>
    <property type="match status" value="1"/>
</dbReference>
<dbReference type="GO" id="GO:0004575">
    <property type="term" value="F:sucrose alpha-glucosidase activity"/>
    <property type="evidence" value="ECO:0007669"/>
    <property type="project" value="TreeGrafter"/>
</dbReference>
<dbReference type="GO" id="GO:0005987">
    <property type="term" value="P:sucrose catabolic process"/>
    <property type="evidence" value="ECO:0007669"/>
    <property type="project" value="TreeGrafter"/>
</dbReference>
<dbReference type="AlphaFoldDB" id="A0A1G6VWT9"/>
<dbReference type="Pfam" id="PF00251">
    <property type="entry name" value="Glyco_hydro_32N"/>
    <property type="match status" value="1"/>
</dbReference>
<dbReference type="InterPro" id="IPR013148">
    <property type="entry name" value="Glyco_hydro_32_N"/>
</dbReference>
<feature type="domain" description="Glycosyl hydrolase family 32 C-terminal" evidence="6">
    <location>
        <begin position="387"/>
        <end position="506"/>
    </location>
</feature>
<name>A0A1G6VWT9_9FLAO</name>
<evidence type="ECO:0000259" key="5">
    <source>
        <dbReference type="Pfam" id="PF00251"/>
    </source>
</evidence>
<dbReference type="CDD" id="cd18622">
    <property type="entry name" value="GH32_Inu-like"/>
    <property type="match status" value="1"/>
</dbReference>
<evidence type="ECO:0000259" key="6">
    <source>
        <dbReference type="Pfam" id="PF08244"/>
    </source>
</evidence>
<keyword evidence="3 4" id="KW-0326">Glycosidase</keyword>
<evidence type="ECO:0000313" key="8">
    <source>
        <dbReference type="Proteomes" id="UP000199109"/>
    </source>
</evidence>
<dbReference type="PROSITE" id="PS00609">
    <property type="entry name" value="GLYCOSYL_HYDROL_F32"/>
    <property type="match status" value="1"/>
</dbReference>
<comment type="similarity">
    <text evidence="1 4">Belongs to the glycosyl hydrolase 32 family.</text>
</comment>
<sequence>MVTTNNWMPFLFVVLFLASCKDDKNTRESMSQKTNRAYYTEPYRPQFHFSPETMWMNDPNGMVYNKGVYHLFYQYHPKSTVWGPMHWGHATSNDLLHWEHKPIALYPDDHGFIFSGSAVLDKQNSSGFGTDGNPPLVAIFTYHNAKKQASDSTGFETQGIAYSLDNGDSWTKYKDNPVIDNENLTDFRDPKVFWYEPDQKWIMSLVAGDHAQFYGSKNLRDWGLLGEFGKDKGAHGGVWECPDLIPFKIGGIEEEKWVLFISINPGAPNGGSGTQYFIGDFDGKTFTTDQTEDRWIDWGTDNYAGVTFSNTPDDETLFLGWMSNWQYANETPTSTWRSAMTLPRKLALERVGEGYALFNYPIEKVDGLISEGSTKDLNIAIGEEQSISVDSLMQSEVRFTTSSRDFQLKFGNGADEELVLTMKADDNEFTLDRSRSGKTDFQEDFGKTIQQMPIPVLPDGQYEVRILVDRSSVEIFLNKGQYVMTAQVFPNEDYNALKIVNTSDAKALEFKKFGIGTVKGVW</sequence>
<dbReference type="RefSeq" id="WP_245726409.1">
    <property type="nucleotide sequence ID" value="NZ_FNAO01000001.1"/>
</dbReference>
<gene>
    <name evidence="7" type="ORF">SAMN05421636_10197</name>
</gene>